<evidence type="ECO:0000256" key="6">
    <source>
        <dbReference type="ARBA" id="ARBA00023049"/>
    </source>
</evidence>
<sequence length="850" mass="97691">MNLSSALARSTHENDLLPSANQNGRLALLRANIQKRYPFTTNRQSLNDSVVLDNDQEKLYLDRQLPYQLDWSKRDARVNKPAHERMLCFFHAVNCFVARIQEDYHTLNPLFPCSDPIPVVSKLKKNVFILFGVLIGLLLLSTIVLAILFSIEKSKTTISIKAVENNLCVTPFCIKAANYLLESIDESVQPCEDFFQFACGTWLKNNRIPDDTGAQDTFNILRTQLDNNVVDILTSELPNDSIKIKAIENARLLYNACVNESAIEAAGVDTILSVLENELGGWPILNGLSWDEKKFNLSNLLLKLREYNNNIIFNCGTSTDDKNSSAYFIRISQSDLALEQRQYYLNETKLTNAYRQFMYDLAASLTNDTTAIDKDVQDIYEFEKKISLFHWTAAEQRARQSEIVRTTIGNLSRLFNTSFDFTNYLRQTYRLANVTLSDNDNVSVSEVEFLRNVSLIIDQHSPRVVQNYLIWRFMMNRAANMPKRYRTIREQFDRVLRGTNAERPRSISCGSYVNINMGFAVAKLYIKKYFDENAKNQSLEMIHNIRSSFIEMLEESTWMDDISKRKAIEKALAIDEKIGYPDYLNSNNVTQLEEDYAQYTFTDSYIHNTLKILKIKSKENFKILRETVDRKAWGASPPTVVNAFYTPSKNQIAFPAGIFQLPFFNKDAPKYINYGGIGAVIGHEMTHGFDDNGRQFDKDGNRILWWTTETIERFNKRKTCIVDQYSQYILEQLNISINGNQTQGENIADNGGIKQAFFAYRKWARKNGNIDKKLPGLMKYSSDQMFFINYAQVWCSKMTDSYAMNRVLTGVHSPGQFRVLGPTSNFDEFDRVFGCKPGHGNSRVNKCTVW</sequence>
<proteinExistence type="predicted"/>
<keyword evidence="5" id="KW-0862">Zinc</keyword>
<dbReference type="PANTHER" id="PTHR11733:SF133">
    <property type="entry name" value="PHOSPHATE-REGULATING NEUTRAL ENDOPEPTIDASE PHEX"/>
    <property type="match status" value="1"/>
</dbReference>
<keyword evidence="7" id="KW-0812">Transmembrane</keyword>
<evidence type="ECO:0000256" key="4">
    <source>
        <dbReference type="ARBA" id="ARBA00022801"/>
    </source>
</evidence>
<dbReference type="InterPro" id="IPR024079">
    <property type="entry name" value="MetalloPept_cat_dom_sf"/>
</dbReference>
<dbReference type="SUPFAM" id="SSF55486">
    <property type="entry name" value="Metalloproteases ('zincins'), catalytic domain"/>
    <property type="match status" value="1"/>
</dbReference>
<dbReference type="Pfam" id="PF05649">
    <property type="entry name" value="Peptidase_M13_N"/>
    <property type="match status" value="1"/>
</dbReference>
<dbReference type="PRINTS" id="PR00786">
    <property type="entry name" value="NEPRILYSIN"/>
</dbReference>
<keyword evidence="4" id="KW-0378">Hydrolase</keyword>
<evidence type="ECO:0000256" key="2">
    <source>
        <dbReference type="ARBA" id="ARBA00022670"/>
    </source>
</evidence>
<dbReference type="InterPro" id="IPR042089">
    <property type="entry name" value="Peptidase_M13_dom_2"/>
</dbReference>
<dbReference type="GO" id="GO:0004222">
    <property type="term" value="F:metalloendopeptidase activity"/>
    <property type="evidence" value="ECO:0007669"/>
    <property type="project" value="InterPro"/>
</dbReference>
<evidence type="ECO:0000259" key="9">
    <source>
        <dbReference type="Pfam" id="PF05649"/>
    </source>
</evidence>
<evidence type="ECO:0000256" key="3">
    <source>
        <dbReference type="ARBA" id="ARBA00022723"/>
    </source>
</evidence>
<dbReference type="Gene3D" id="3.40.390.10">
    <property type="entry name" value="Collagenase (Catalytic Domain)"/>
    <property type="match status" value="1"/>
</dbReference>
<dbReference type="CDD" id="cd08662">
    <property type="entry name" value="M13"/>
    <property type="match status" value="1"/>
</dbReference>
<keyword evidence="3" id="KW-0479">Metal-binding</keyword>
<dbReference type="Gene3D" id="1.10.1380.10">
    <property type="entry name" value="Neutral endopeptidase , domain2"/>
    <property type="match status" value="1"/>
</dbReference>
<keyword evidence="7" id="KW-1133">Transmembrane helix</keyword>
<gene>
    <name evidence="10" type="ORF">GRG538_LOCUS25140</name>
</gene>
<dbReference type="Pfam" id="PF01431">
    <property type="entry name" value="Peptidase_M13"/>
    <property type="match status" value="1"/>
</dbReference>
<dbReference type="GO" id="GO:0016485">
    <property type="term" value="P:protein processing"/>
    <property type="evidence" value="ECO:0007669"/>
    <property type="project" value="TreeGrafter"/>
</dbReference>
<accession>A0A818RFH1</accession>
<evidence type="ECO:0000256" key="1">
    <source>
        <dbReference type="ARBA" id="ARBA00001947"/>
    </source>
</evidence>
<dbReference type="InterPro" id="IPR000718">
    <property type="entry name" value="Peptidase_M13"/>
</dbReference>
<feature type="transmembrane region" description="Helical" evidence="7">
    <location>
        <begin position="127"/>
        <end position="151"/>
    </location>
</feature>
<reference evidence="10" key="1">
    <citation type="submission" date="2021-02" db="EMBL/GenBank/DDBJ databases">
        <authorList>
            <person name="Nowell W R."/>
        </authorList>
    </citation>
    <scope>NUCLEOTIDE SEQUENCE</scope>
</reference>
<feature type="domain" description="Peptidase M13 C-terminal" evidence="8">
    <location>
        <begin position="642"/>
        <end position="847"/>
    </location>
</feature>
<evidence type="ECO:0000313" key="10">
    <source>
        <dbReference type="EMBL" id="CAF3649829.1"/>
    </source>
</evidence>
<protein>
    <submittedName>
        <fullName evidence="10">Uncharacterized protein</fullName>
    </submittedName>
</protein>
<comment type="caution">
    <text evidence="10">The sequence shown here is derived from an EMBL/GenBank/DDBJ whole genome shotgun (WGS) entry which is preliminary data.</text>
</comment>
<dbReference type="GO" id="GO:0046872">
    <property type="term" value="F:metal ion binding"/>
    <property type="evidence" value="ECO:0007669"/>
    <property type="project" value="UniProtKB-KW"/>
</dbReference>
<dbReference type="EMBL" id="CAJNYT010004271">
    <property type="protein sequence ID" value="CAF3649829.1"/>
    <property type="molecule type" value="Genomic_DNA"/>
</dbReference>
<evidence type="ECO:0000256" key="7">
    <source>
        <dbReference type="SAM" id="Phobius"/>
    </source>
</evidence>
<dbReference type="PANTHER" id="PTHR11733">
    <property type="entry name" value="ZINC METALLOPROTEASE FAMILY M13 NEPRILYSIN-RELATED"/>
    <property type="match status" value="1"/>
</dbReference>
<feature type="domain" description="Peptidase M13 N-terminal" evidence="9">
    <location>
        <begin position="190"/>
        <end position="581"/>
    </location>
</feature>
<organism evidence="10 11">
    <name type="scientific">Rotaria socialis</name>
    <dbReference type="NCBI Taxonomy" id="392032"/>
    <lineage>
        <taxon>Eukaryota</taxon>
        <taxon>Metazoa</taxon>
        <taxon>Spiralia</taxon>
        <taxon>Gnathifera</taxon>
        <taxon>Rotifera</taxon>
        <taxon>Eurotatoria</taxon>
        <taxon>Bdelloidea</taxon>
        <taxon>Philodinida</taxon>
        <taxon>Philodinidae</taxon>
        <taxon>Rotaria</taxon>
    </lineage>
</organism>
<keyword evidence="6" id="KW-0482">Metalloprotease</keyword>
<evidence type="ECO:0000259" key="8">
    <source>
        <dbReference type="Pfam" id="PF01431"/>
    </source>
</evidence>
<dbReference type="Proteomes" id="UP000663872">
    <property type="component" value="Unassembled WGS sequence"/>
</dbReference>
<dbReference type="PROSITE" id="PS51885">
    <property type="entry name" value="NEPRILYSIN"/>
    <property type="match status" value="1"/>
</dbReference>
<dbReference type="GO" id="GO:0005886">
    <property type="term" value="C:plasma membrane"/>
    <property type="evidence" value="ECO:0007669"/>
    <property type="project" value="TreeGrafter"/>
</dbReference>
<comment type="cofactor">
    <cofactor evidence="1">
        <name>Zn(2+)</name>
        <dbReference type="ChEBI" id="CHEBI:29105"/>
    </cofactor>
</comment>
<name>A0A818RFH1_9BILA</name>
<evidence type="ECO:0000256" key="5">
    <source>
        <dbReference type="ARBA" id="ARBA00022833"/>
    </source>
</evidence>
<dbReference type="AlphaFoldDB" id="A0A818RFH1"/>
<dbReference type="InterPro" id="IPR018497">
    <property type="entry name" value="Peptidase_M13_C"/>
</dbReference>
<keyword evidence="2" id="KW-0645">Protease</keyword>
<evidence type="ECO:0000313" key="11">
    <source>
        <dbReference type="Proteomes" id="UP000663872"/>
    </source>
</evidence>
<keyword evidence="7" id="KW-0472">Membrane</keyword>
<dbReference type="InterPro" id="IPR008753">
    <property type="entry name" value="Peptidase_M13_N"/>
</dbReference>